<comment type="catalytic activity">
    <reaction evidence="9">
        <text>beta-D-fructose 6-phosphate + diphosphate = beta-D-fructose 1,6-bisphosphate + phosphate + H(+)</text>
        <dbReference type="Rhea" id="RHEA:13613"/>
        <dbReference type="ChEBI" id="CHEBI:15378"/>
        <dbReference type="ChEBI" id="CHEBI:32966"/>
        <dbReference type="ChEBI" id="CHEBI:33019"/>
        <dbReference type="ChEBI" id="CHEBI:43474"/>
        <dbReference type="ChEBI" id="CHEBI:57634"/>
        <dbReference type="EC" id="2.7.1.90"/>
    </reaction>
</comment>
<dbReference type="SUPFAM" id="SSF53784">
    <property type="entry name" value="Phosphofructokinase"/>
    <property type="match status" value="1"/>
</dbReference>
<dbReference type="GO" id="GO:0009749">
    <property type="term" value="P:response to glucose"/>
    <property type="evidence" value="ECO:0007669"/>
    <property type="project" value="TreeGrafter"/>
</dbReference>
<dbReference type="PIRSF" id="PIRSF036482">
    <property type="entry name" value="PPi_PFK_TM0289"/>
    <property type="match status" value="1"/>
</dbReference>
<proteinExistence type="inferred from homology"/>
<keyword evidence="8" id="KW-0324">Glycolysis</keyword>
<dbReference type="UniPathway" id="UPA00109">
    <property type="reaction ID" value="UER00182"/>
</dbReference>
<dbReference type="GO" id="GO:0003872">
    <property type="term" value="F:6-phosphofructokinase activity"/>
    <property type="evidence" value="ECO:0007669"/>
    <property type="project" value="InterPro"/>
</dbReference>
<evidence type="ECO:0000256" key="3">
    <source>
        <dbReference type="ARBA" id="ARBA00022490"/>
    </source>
</evidence>
<evidence type="ECO:0000256" key="4">
    <source>
        <dbReference type="ARBA" id="ARBA00022679"/>
    </source>
</evidence>
<keyword evidence="4" id="KW-0808">Transferase</keyword>
<dbReference type="InterPro" id="IPR011403">
    <property type="entry name" value="PPi-PFK_TM0289"/>
</dbReference>
<evidence type="ECO:0000259" key="10">
    <source>
        <dbReference type="Pfam" id="PF00365"/>
    </source>
</evidence>
<dbReference type="Gene3D" id="3.40.50.460">
    <property type="entry name" value="Phosphofructokinase domain"/>
    <property type="match status" value="1"/>
</dbReference>
<evidence type="ECO:0000256" key="8">
    <source>
        <dbReference type="ARBA" id="ARBA00023152"/>
    </source>
</evidence>
<dbReference type="Pfam" id="PF00365">
    <property type="entry name" value="PFK"/>
    <property type="match status" value="1"/>
</dbReference>
<dbReference type="GO" id="GO:0046872">
    <property type="term" value="F:metal ion binding"/>
    <property type="evidence" value="ECO:0007669"/>
    <property type="project" value="UniProtKB-KW"/>
</dbReference>
<feature type="domain" description="Phosphofructokinase" evidence="10">
    <location>
        <begin position="10"/>
        <end position="331"/>
    </location>
</feature>
<keyword evidence="3" id="KW-0963">Cytoplasm</keyword>
<dbReference type="NCBIfam" id="NF041103">
    <property type="entry name" value="PFKA_PPi_Ttgales"/>
    <property type="match status" value="1"/>
</dbReference>
<keyword evidence="7" id="KW-0460">Magnesium</keyword>
<dbReference type="InterPro" id="IPR022953">
    <property type="entry name" value="ATP_PFK"/>
</dbReference>
<dbReference type="InterPro" id="IPR054846">
    <property type="entry name" value="PFKA_PPi_Ttgales"/>
</dbReference>
<gene>
    <name evidence="11" type="ORF">METZ01_LOCUS187223</name>
</gene>
<dbReference type="InterPro" id="IPR035966">
    <property type="entry name" value="PKF_sf"/>
</dbReference>
<dbReference type="AlphaFoldDB" id="A0A382D8C5"/>
<evidence type="ECO:0000313" key="11">
    <source>
        <dbReference type="EMBL" id="SVB34369.1"/>
    </source>
</evidence>
<keyword evidence="6" id="KW-0418">Kinase</keyword>
<dbReference type="InterPro" id="IPR000023">
    <property type="entry name" value="Phosphofructokinase_dom"/>
</dbReference>
<dbReference type="PRINTS" id="PR00476">
    <property type="entry name" value="PHFRCTKINASE"/>
</dbReference>
<dbReference type="GO" id="GO:0047334">
    <property type="term" value="F:diphosphate-fructose-6-phosphate 1-phosphotransferase activity"/>
    <property type="evidence" value="ECO:0007669"/>
    <property type="project" value="UniProtKB-EC"/>
</dbReference>
<comment type="function">
    <text evidence="2">Catalyzes the phosphorylation of D-fructose 6-phosphate, the first committing step of glycolysis. Uses inorganic phosphate (PPi) as phosphoryl donor instead of ATP like common ATP-dependent phosphofructokinases (ATP-PFKs), which renders the reaction reversible, and can thus function both in glycolysis and gluconeogenesis. Consistently, PPi-PFK can replace the enzymes of both the forward (ATP-PFK) and reverse (fructose-bisphosphatase (FBPase)) reactions.</text>
</comment>
<dbReference type="EMBL" id="UINC01038009">
    <property type="protein sequence ID" value="SVB34369.1"/>
    <property type="molecule type" value="Genomic_DNA"/>
</dbReference>
<dbReference type="HAMAP" id="MF_01979">
    <property type="entry name" value="Phosphofructokinase_II_Short"/>
    <property type="match status" value="1"/>
</dbReference>
<dbReference type="PANTHER" id="PTHR43650">
    <property type="entry name" value="PYROPHOSPHATE--FRUCTOSE 6-PHOSPHATE 1-PHOSPHOTRANSFERASE"/>
    <property type="match status" value="1"/>
</dbReference>
<evidence type="ECO:0000256" key="2">
    <source>
        <dbReference type="ARBA" id="ARBA00003138"/>
    </source>
</evidence>
<dbReference type="Gene3D" id="3.40.50.450">
    <property type="match status" value="1"/>
</dbReference>
<evidence type="ECO:0000256" key="1">
    <source>
        <dbReference type="ARBA" id="ARBA00001946"/>
    </source>
</evidence>
<accession>A0A382D8C5</accession>
<keyword evidence="5" id="KW-0479">Metal-binding</keyword>
<protein>
    <recommendedName>
        <fullName evidence="10">Phosphofructokinase domain-containing protein</fullName>
    </recommendedName>
</protein>
<dbReference type="GO" id="GO:0005829">
    <property type="term" value="C:cytosol"/>
    <property type="evidence" value="ECO:0007669"/>
    <property type="project" value="TreeGrafter"/>
</dbReference>
<evidence type="ECO:0000256" key="5">
    <source>
        <dbReference type="ARBA" id="ARBA00022723"/>
    </source>
</evidence>
<evidence type="ECO:0000256" key="9">
    <source>
        <dbReference type="ARBA" id="ARBA00048072"/>
    </source>
</evidence>
<organism evidence="11">
    <name type="scientific">marine metagenome</name>
    <dbReference type="NCBI Taxonomy" id="408172"/>
    <lineage>
        <taxon>unclassified sequences</taxon>
        <taxon>metagenomes</taxon>
        <taxon>ecological metagenomes</taxon>
    </lineage>
</organism>
<comment type="cofactor">
    <cofactor evidence="1">
        <name>Mg(2+)</name>
        <dbReference type="ChEBI" id="CHEBI:18420"/>
    </cofactor>
</comment>
<dbReference type="GO" id="GO:0006002">
    <property type="term" value="P:fructose 6-phosphate metabolic process"/>
    <property type="evidence" value="ECO:0007669"/>
    <property type="project" value="InterPro"/>
</dbReference>
<name>A0A382D8C5_9ZZZZ</name>
<evidence type="ECO:0000256" key="6">
    <source>
        <dbReference type="ARBA" id="ARBA00022777"/>
    </source>
</evidence>
<reference evidence="11" key="1">
    <citation type="submission" date="2018-05" db="EMBL/GenBank/DDBJ databases">
        <authorList>
            <person name="Lanie J.A."/>
            <person name="Ng W.-L."/>
            <person name="Kazmierczak K.M."/>
            <person name="Andrzejewski T.M."/>
            <person name="Davidsen T.M."/>
            <person name="Wayne K.J."/>
            <person name="Tettelin H."/>
            <person name="Glass J.I."/>
            <person name="Rusch D."/>
            <person name="Podicherti R."/>
            <person name="Tsui H.-C.T."/>
            <person name="Winkler M.E."/>
        </authorList>
    </citation>
    <scope>NUCLEOTIDE SEQUENCE</scope>
</reference>
<dbReference type="PANTHER" id="PTHR43650:SF1">
    <property type="entry name" value="PYROPHOSPHATE--FRUCTOSE 6-PHOSPHATE 1-PHOSPHOTRANSFERASE SUBUNIT BETA 2"/>
    <property type="match status" value="1"/>
</dbReference>
<evidence type="ECO:0000256" key="7">
    <source>
        <dbReference type="ARBA" id="ARBA00022842"/>
    </source>
</evidence>
<sequence length="433" mass="47341">MTDVNNRSQRLGILVGGGPAPGINSVISAITIEARNSNLEVIGIYDGFARLIEGDTTAVRQLTIPDVSNVHFQGGSILRTSRANPTRNKEDLQRVIQGLKELGISYLVTIGGDDTAFSASEVSQASDGSIRVVHVPKTIDNDLPLPANMPTFGYETARHVGTGLVLNLMEDSRTTNRWYFVVAMGRSAGHLALGMGKAAGATLTIIPEEFLADRITIGQVCDVLECAILKRRVMGRERGLAIIAEGIAEKLDPEELAGLPGVEVNYDQHGHIRLEEIPLEKVLKREIQHRFQQRGEAIGIVDRTIGYELRSASPTPFDVDYTRTLGHGAVRGLLSVAEANRRTDGGLVCLENGQTKIVPFEELRDPVTQRTKVRRVDIDSEGYQVARDYMIRLEKEDLADPEMKLQLATAANMTPDEFVARFAHVVELAGTVD</sequence>